<proteinExistence type="predicted"/>
<reference evidence="2" key="2">
    <citation type="submission" date="2023-04" db="EMBL/GenBank/DDBJ databases">
        <authorList>
            <person name="Bruccoleri R.E."/>
            <person name="Oakeley E.J."/>
            <person name="Faust A.-M."/>
            <person name="Dessus-Babus S."/>
            <person name="Altorfer M."/>
            <person name="Burckhardt D."/>
            <person name="Oertli M."/>
            <person name="Naumann U."/>
            <person name="Petersen F."/>
            <person name="Wong J."/>
        </authorList>
    </citation>
    <scope>NUCLEOTIDE SEQUENCE</scope>
    <source>
        <strain evidence="2">GSM-AAB239-AS_SAM_17_03QT</strain>
        <tissue evidence="2">Leaf</tissue>
    </source>
</reference>
<dbReference type="EMBL" id="JANAVB010022397">
    <property type="protein sequence ID" value="KAJ6824252.1"/>
    <property type="molecule type" value="Genomic_DNA"/>
</dbReference>
<keyword evidence="3" id="KW-1185">Reference proteome</keyword>
<evidence type="ECO:0000313" key="3">
    <source>
        <dbReference type="Proteomes" id="UP001140949"/>
    </source>
</evidence>
<comment type="caution">
    <text evidence="2">The sequence shown here is derived from an EMBL/GenBank/DDBJ whole genome shotgun (WGS) entry which is preliminary data.</text>
</comment>
<name>A0AAX6G6L9_IRIPA</name>
<keyword evidence="1" id="KW-0812">Transmembrane</keyword>
<dbReference type="Proteomes" id="UP001140949">
    <property type="component" value="Unassembled WGS sequence"/>
</dbReference>
<protein>
    <submittedName>
        <fullName evidence="2">Uncharacterized protein</fullName>
    </submittedName>
</protein>
<evidence type="ECO:0000313" key="2">
    <source>
        <dbReference type="EMBL" id="KAJ6824252.1"/>
    </source>
</evidence>
<dbReference type="AlphaFoldDB" id="A0AAX6G6L9"/>
<reference evidence="2" key="1">
    <citation type="journal article" date="2023" name="GigaByte">
        <title>Genome assembly of the bearded iris, Iris pallida Lam.</title>
        <authorList>
            <person name="Bruccoleri R.E."/>
            <person name="Oakeley E.J."/>
            <person name="Faust A.M.E."/>
            <person name="Altorfer M."/>
            <person name="Dessus-Babus S."/>
            <person name="Burckhardt D."/>
            <person name="Oertli M."/>
            <person name="Naumann U."/>
            <person name="Petersen F."/>
            <person name="Wong J."/>
        </authorList>
    </citation>
    <scope>NUCLEOTIDE SEQUENCE</scope>
    <source>
        <strain evidence="2">GSM-AAB239-AS_SAM_17_03QT</strain>
    </source>
</reference>
<accession>A0AAX6G6L9</accession>
<keyword evidence="1" id="KW-0472">Membrane</keyword>
<feature type="transmembrane region" description="Helical" evidence="1">
    <location>
        <begin position="65"/>
        <end position="87"/>
    </location>
</feature>
<organism evidence="2 3">
    <name type="scientific">Iris pallida</name>
    <name type="common">Sweet iris</name>
    <dbReference type="NCBI Taxonomy" id="29817"/>
    <lineage>
        <taxon>Eukaryota</taxon>
        <taxon>Viridiplantae</taxon>
        <taxon>Streptophyta</taxon>
        <taxon>Embryophyta</taxon>
        <taxon>Tracheophyta</taxon>
        <taxon>Spermatophyta</taxon>
        <taxon>Magnoliopsida</taxon>
        <taxon>Liliopsida</taxon>
        <taxon>Asparagales</taxon>
        <taxon>Iridaceae</taxon>
        <taxon>Iridoideae</taxon>
        <taxon>Irideae</taxon>
        <taxon>Iris</taxon>
    </lineage>
</organism>
<gene>
    <name evidence="2" type="ORF">M6B38_103055</name>
</gene>
<evidence type="ECO:0000256" key="1">
    <source>
        <dbReference type="SAM" id="Phobius"/>
    </source>
</evidence>
<sequence length="98" mass="10809">MEVAPVSTHQSESDPTASTCPIIAITSVIIETLLGSPCSDCLVFALHSFLKWPFLPHLKQGISDFGFFFLIEVSLTFRLSGFFFLLWKAACFSFGSLV</sequence>
<keyword evidence="1" id="KW-1133">Transmembrane helix</keyword>